<protein>
    <recommendedName>
        <fullName evidence="1">Hint domain-containing protein</fullName>
    </recommendedName>
</protein>
<keyword evidence="3" id="KW-1185">Reference proteome</keyword>
<dbReference type="CDD" id="cd00081">
    <property type="entry name" value="Hint"/>
    <property type="match status" value="1"/>
</dbReference>
<dbReference type="Pfam" id="PF07591">
    <property type="entry name" value="PT-HINT"/>
    <property type="match status" value="1"/>
</dbReference>
<dbReference type="PROSITE" id="PS50817">
    <property type="entry name" value="INTEIN_N_TER"/>
    <property type="match status" value="1"/>
</dbReference>
<dbReference type="RefSeq" id="WP_254157826.1">
    <property type="nucleotide sequence ID" value="NZ_JAHESD010000118.1"/>
</dbReference>
<dbReference type="InterPro" id="IPR006141">
    <property type="entry name" value="Intein_N"/>
</dbReference>
<dbReference type="InterPro" id="IPR030934">
    <property type="entry name" value="Intein_C"/>
</dbReference>
<dbReference type="InterPro" id="IPR003587">
    <property type="entry name" value="Hint_dom_N"/>
</dbReference>
<dbReference type="PANTHER" id="PTHR32305">
    <property type="match status" value="1"/>
</dbReference>
<dbReference type="Gene3D" id="2.170.16.10">
    <property type="entry name" value="Hedgehog/Intein (Hint) domain"/>
    <property type="match status" value="1"/>
</dbReference>
<dbReference type="InterPro" id="IPR022385">
    <property type="entry name" value="Rhs_assc_core"/>
</dbReference>
<dbReference type="Gene3D" id="2.180.10.10">
    <property type="entry name" value="RHS repeat-associated core"/>
    <property type="match status" value="1"/>
</dbReference>
<comment type="caution">
    <text evidence="2">The sequence shown here is derived from an EMBL/GenBank/DDBJ whole genome shotgun (WGS) entry which is preliminary data.</text>
</comment>
<dbReference type="InterPro" id="IPR050708">
    <property type="entry name" value="T6SS_VgrG/RHS"/>
</dbReference>
<dbReference type="PANTHER" id="PTHR32305:SF15">
    <property type="entry name" value="PROTEIN RHSA-RELATED"/>
    <property type="match status" value="1"/>
</dbReference>
<dbReference type="EMBL" id="JAHESD010000118">
    <property type="protein sequence ID" value="MBT1706467.1"/>
    <property type="molecule type" value="Genomic_DNA"/>
</dbReference>
<dbReference type="NCBIfam" id="TIGR01445">
    <property type="entry name" value="intein_Nterm"/>
    <property type="match status" value="1"/>
</dbReference>
<dbReference type="SMART" id="SM00306">
    <property type="entry name" value="HintN"/>
    <property type="match status" value="1"/>
</dbReference>
<reference evidence="2 3" key="1">
    <citation type="submission" date="2021-05" db="EMBL/GenBank/DDBJ databases">
        <title>A Polyphasic approach of four new species of the genus Ohtaekwangia: Ohtaekwangia histidinii sp. nov., Ohtaekwangia cretensis sp. nov., Ohtaekwangia indiensis sp. nov., Ohtaekwangia reichenbachii sp. nov. from diverse environment.</title>
        <authorList>
            <person name="Octaviana S."/>
        </authorList>
    </citation>
    <scope>NUCLEOTIDE SEQUENCE [LARGE SCALE GENOMIC DNA]</scope>
    <source>
        <strain evidence="2 3">PWU20</strain>
    </source>
</reference>
<sequence length="470" mass="53422">VTSIQNYYPFGMDQPNRTWNANGKYRYGFNGKEKDDNGEWGSAVYDYGFRIYNPSIGKFLSVDPLTKEYPELTPYQFASNTPIQAIDLDGLEAKKVFADFAKWFGYDLSVDQDHADDLKEEIQNQSKNAYQRVKLEVIKERLETVLEAEQTVIDILPGGWSVNATIDQQRGKEVGADVAVNATLEFVPLGKLGKYAAKSLKYSDEIASVVNKFNPCGCFDGKTPILTDSGYVEIKDIGVGDLVWAYNEETGVKQLKKVLRTFKYQRDTLYYVQVASEIVNVTSDHPFFVRGKWVNVRNIRPGDELTIYSGKNSIVESITFKVGKFFVYNFIVEDFHTYYVTQFNILVHNGGPCDFGFTWQKYKTVMTDVLTKGIHGDIFHKSKKIGEIGFELSEDGTKVIFNIVGKPDKEKAKLLEQYGKEALKDSNFIPSLLERVESAISSGQLKGTNREKKLNRLYEFLQKAQKDIKK</sequence>
<organism evidence="2 3">
    <name type="scientific">Chryseosolibacter indicus</name>
    <dbReference type="NCBI Taxonomy" id="2782351"/>
    <lineage>
        <taxon>Bacteria</taxon>
        <taxon>Pseudomonadati</taxon>
        <taxon>Bacteroidota</taxon>
        <taxon>Cytophagia</taxon>
        <taxon>Cytophagales</taxon>
        <taxon>Chryseotaleaceae</taxon>
        <taxon>Chryseosolibacter</taxon>
    </lineage>
</organism>
<name>A0ABS5VYH2_9BACT</name>
<feature type="domain" description="Hint" evidence="1">
    <location>
        <begin position="216"/>
        <end position="309"/>
    </location>
</feature>
<evidence type="ECO:0000313" key="2">
    <source>
        <dbReference type="EMBL" id="MBT1706467.1"/>
    </source>
</evidence>
<dbReference type="NCBIfam" id="TIGR03696">
    <property type="entry name" value="Rhs_assc_core"/>
    <property type="match status" value="1"/>
</dbReference>
<dbReference type="PROSITE" id="PS50818">
    <property type="entry name" value="INTEIN_C_TER"/>
    <property type="match status" value="1"/>
</dbReference>
<dbReference type="SUPFAM" id="SSF51294">
    <property type="entry name" value="Hedgehog/intein (Hint) domain"/>
    <property type="match status" value="1"/>
</dbReference>
<evidence type="ECO:0000313" key="3">
    <source>
        <dbReference type="Proteomes" id="UP000772618"/>
    </source>
</evidence>
<evidence type="ECO:0000259" key="1">
    <source>
        <dbReference type="SMART" id="SM00306"/>
    </source>
</evidence>
<dbReference type="Proteomes" id="UP000772618">
    <property type="component" value="Unassembled WGS sequence"/>
</dbReference>
<gene>
    <name evidence="2" type="ORF">KK060_24550</name>
</gene>
<dbReference type="InterPro" id="IPR036844">
    <property type="entry name" value="Hint_dom_sf"/>
</dbReference>
<accession>A0ABS5VYH2</accession>
<feature type="non-terminal residue" evidence="2">
    <location>
        <position position="1"/>
    </location>
</feature>
<proteinExistence type="predicted"/>